<dbReference type="KEGG" id="psti:SOO65_16415"/>
<feature type="chain" id="PRO_5043971297" evidence="1">
    <location>
        <begin position="21"/>
        <end position="265"/>
    </location>
</feature>
<organism evidence="2 3">
    <name type="scientific">Peredibacter starrii</name>
    <dbReference type="NCBI Taxonomy" id="28202"/>
    <lineage>
        <taxon>Bacteria</taxon>
        <taxon>Pseudomonadati</taxon>
        <taxon>Bdellovibrionota</taxon>
        <taxon>Bacteriovoracia</taxon>
        <taxon>Bacteriovoracales</taxon>
        <taxon>Bacteriovoracaceae</taxon>
        <taxon>Peredibacter</taxon>
    </lineage>
</organism>
<sequence>MLQFIIAAILCSLVISNAWSKCLESNDKNNNLWRPDFSTSDLGTINIPMKPNGQQACYHQSSALTVKATGLDLTGAEFEISPLLAEFENVPEPQTYQYLNIEYGEDGAATKVNVVSFLCSGEKPIGADAFSSSLKKLIEINEDENSEPLSIANGQAADNLSVNQEKKLKAKVYFHFVKLFETRNPGVSIENMINSNIFVPNMMAHHQLYSTFFSRTNSSLNGCSNAFREKMDDLLIENIIENQPFQSIEIRKKLFSSKFRMKWKI</sequence>
<keyword evidence="3" id="KW-1185">Reference proteome</keyword>
<name>A0AAX4HLY6_9BACT</name>
<proteinExistence type="predicted"/>
<evidence type="ECO:0000313" key="2">
    <source>
        <dbReference type="EMBL" id="WPU64279.1"/>
    </source>
</evidence>
<accession>A0AAX4HLY6</accession>
<dbReference type="RefSeq" id="WP_321392779.1">
    <property type="nucleotide sequence ID" value="NZ_CP139487.1"/>
</dbReference>
<dbReference type="AlphaFoldDB" id="A0AAX4HLY6"/>
<dbReference type="Proteomes" id="UP001324634">
    <property type="component" value="Chromosome"/>
</dbReference>
<evidence type="ECO:0000256" key="1">
    <source>
        <dbReference type="SAM" id="SignalP"/>
    </source>
</evidence>
<gene>
    <name evidence="2" type="ORF">SOO65_16415</name>
</gene>
<feature type="signal peptide" evidence="1">
    <location>
        <begin position="1"/>
        <end position="20"/>
    </location>
</feature>
<dbReference type="EMBL" id="CP139487">
    <property type="protein sequence ID" value="WPU64279.1"/>
    <property type="molecule type" value="Genomic_DNA"/>
</dbReference>
<reference evidence="2 3" key="1">
    <citation type="submission" date="2023-11" db="EMBL/GenBank/DDBJ databases">
        <title>Peredibacter starrii A3.12.</title>
        <authorList>
            <person name="Mitchell R.J."/>
        </authorList>
    </citation>
    <scope>NUCLEOTIDE SEQUENCE [LARGE SCALE GENOMIC DNA]</scope>
    <source>
        <strain evidence="2 3">A3.12</strain>
    </source>
</reference>
<evidence type="ECO:0000313" key="3">
    <source>
        <dbReference type="Proteomes" id="UP001324634"/>
    </source>
</evidence>
<keyword evidence="1" id="KW-0732">Signal</keyword>
<protein>
    <submittedName>
        <fullName evidence="2">Uncharacterized protein</fullName>
    </submittedName>
</protein>